<gene>
    <name evidence="11" type="ORF">ADH67_02935</name>
</gene>
<dbReference type="AlphaFoldDB" id="A0A227KTN9"/>
<dbReference type="GeneID" id="78363471"/>
<comment type="similarity">
    <text evidence="1 8">Belongs to the pseudouridine synthase RsuA family.</text>
</comment>
<dbReference type="CDD" id="cd00165">
    <property type="entry name" value="S4"/>
    <property type="match status" value="1"/>
</dbReference>
<feature type="region of interest" description="Disordered" evidence="9">
    <location>
        <begin position="1"/>
        <end position="72"/>
    </location>
</feature>
<dbReference type="GO" id="GO:0005829">
    <property type="term" value="C:cytosol"/>
    <property type="evidence" value="ECO:0007669"/>
    <property type="project" value="UniProtKB-ARBA"/>
</dbReference>
<evidence type="ECO:0000313" key="11">
    <source>
        <dbReference type="EMBL" id="OXE51264.1"/>
    </source>
</evidence>
<dbReference type="InterPro" id="IPR020094">
    <property type="entry name" value="TruA/RsuA/RluB/E/F_N"/>
</dbReference>
<comment type="catalytic activity">
    <reaction evidence="5">
        <text>uridine(2605) in 23S rRNA = pseudouridine(2605) in 23S rRNA</text>
        <dbReference type="Rhea" id="RHEA:42520"/>
        <dbReference type="Rhea" id="RHEA-COMP:10095"/>
        <dbReference type="Rhea" id="RHEA-COMP:10096"/>
        <dbReference type="ChEBI" id="CHEBI:65314"/>
        <dbReference type="ChEBI" id="CHEBI:65315"/>
        <dbReference type="EC" id="5.4.99.22"/>
    </reaction>
</comment>
<dbReference type="RefSeq" id="WP_084081434.1">
    <property type="nucleotide sequence ID" value="NZ_CAJTBZ010000009.1"/>
</dbReference>
<dbReference type="PROSITE" id="PS50889">
    <property type="entry name" value="S4"/>
    <property type="match status" value="1"/>
</dbReference>
<keyword evidence="3 7" id="KW-0694">RNA-binding</keyword>
<dbReference type="InterPro" id="IPR036986">
    <property type="entry name" value="S4_RNA-bd_sf"/>
</dbReference>
<dbReference type="InterPro" id="IPR042092">
    <property type="entry name" value="PsdUridine_s_RsuA/RluB/E/F_cat"/>
</dbReference>
<evidence type="ECO:0000256" key="3">
    <source>
        <dbReference type="ARBA" id="ARBA00022884"/>
    </source>
</evidence>
<feature type="compositionally biased region" description="Polar residues" evidence="9">
    <location>
        <begin position="17"/>
        <end position="27"/>
    </location>
</feature>
<dbReference type="Pfam" id="PF00849">
    <property type="entry name" value="PseudoU_synth_2"/>
    <property type="match status" value="1"/>
</dbReference>
<dbReference type="PROSITE" id="PS01149">
    <property type="entry name" value="PSI_RSU"/>
    <property type="match status" value="1"/>
</dbReference>
<comment type="function">
    <text evidence="6">Responsible for synthesis of pseudouridine from uracil-2605 in 23S ribosomal RNA.</text>
</comment>
<dbReference type="InterPro" id="IPR000748">
    <property type="entry name" value="PsdUridine_synth_RsuA/RluB/E/F"/>
</dbReference>
<accession>A0A227KTN9</accession>
<dbReference type="NCBIfam" id="TIGR00093">
    <property type="entry name" value="pseudouridine synthase"/>
    <property type="match status" value="1"/>
</dbReference>
<feature type="region of interest" description="Disordered" evidence="9">
    <location>
        <begin position="319"/>
        <end position="382"/>
    </location>
</feature>
<dbReference type="FunFam" id="3.30.70.580:FF:000009">
    <property type="entry name" value="Pseudouridine synthase"/>
    <property type="match status" value="1"/>
</dbReference>
<dbReference type="FunFam" id="3.30.70.1560:FF:000001">
    <property type="entry name" value="Pseudouridine synthase"/>
    <property type="match status" value="1"/>
</dbReference>
<keyword evidence="12" id="KW-1185">Reference proteome</keyword>
<dbReference type="PANTHER" id="PTHR47683:SF3">
    <property type="entry name" value="RIBOSOMAL LARGE SUBUNIT PSEUDOURIDINE SYNTHASE B"/>
    <property type="match status" value="1"/>
</dbReference>
<evidence type="ECO:0000256" key="2">
    <source>
        <dbReference type="ARBA" id="ARBA00022552"/>
    </source>
</evidence>
<dbReference type="SUPFAM" id="SSF55174">
    <property type="entry name" value="Alpha-L RNA-binding motif"/>
    <property type="match status" value="1"/>
</dbReference>
<dbReference type="Pfam" id="PF01479">
    <property type="entry name" value="S4"/>
    <property type="match status" value="1"/>
</dbReference>
<dbReference type="CDD" id="cd02556">
    <property type="entry name" value="PseudoU_synth_RluB"/>
    <property type="match status" value="1"/>
</dbReference>
<dbReference type="InterPro" id="IPR002942">
    <property type="entry name" value="S4_RNA-bd"/>
</dbReference>
<dbReference type="SMART" id="SM00363">
    <property type="entry name" value="S4"/>
    <property type="match status" value="1"/>
</dbReference>
<dbReference type="GO" id="GO:0000455">
    <property type="term" value="P:enzyme-directed rRNA pseudouridine synthesis"/>
    <property type="evidence" value="ECO:0007669"/>
    <property type="project" value="UniProtKB-ARBA"/>
</dbReference>
<evidence type="ECO:0000256" key="5">
    <source>
        <dbReference type="ARBA" id="ARBA00036944"/>
    </source>
</evidence>
<evidence type="ECO:0000313" key="12">
    <source>
        <dbReference type="Proteomes" id="UP000214610"/>
    </source>
</evidence>
<protein>
    <recommendedName>
        <fullName evidence="8">Pseudouridine synthase</fullName>
        <ecNumber evidence="8">5.4.99.-</ecNumber>
    </recommendedName>
</protein>
<dbReference type="Gene3D" id="3.30.70.1560">
    <property type="entry name" value="Alpha-L RNA-binding motif"/>
    <property type="match status" value="1"/>
</dbReference>
<evidence type="ECO:0000256" key="1">
    <source>
        <dbReference type="ARBA" id="ARBA00008348"/>
    </source>
</evidence>
<dbReference type="PANTHER" id="PTHR47683">
    <property type="entry name" value="PSEUDOURIDINE SYNTHASE FAMILY PROTEIN-RELATED"/>
    <property type="match status" value="1"/>
</dbReference>
<dbReference type="InterPro" id="IPR020103">
    <property type="entry name" value="PsdUridine_synth_cat_dom_sf"/>
</dbReference>
<evidence type="ECO:0000256" key="4">
    <source>
        <dbReference type="ARBA" id="ARBA00023235"/>
    </source>
</evidence>
<feature type="domain" description="RNA-binding S4" evidence="10">
    <location>
        <begin position="75"/>
        <end position="135"/>
    </location>
</feature>
<feature type="compositionally biased region" description="Basic residues" evidence="9">
    <location>
        <begin position="1"/>
        <end position="12"/>
    </location>
</feature>
<reference evidence="12" key="1">
    <citation type="submission" date="2017-05" db="EMBL/GenBank/DDBJ databases">
        <title>Improved OligoMM genomes.</title>
        <authorList>
            <person name="Garzetti D."/>
        </authorList>
    </citation>
    <scope>NUCLEOTIDE SEQUENCE [LARGE SCALE GENOMIC DNA]</scope>
    <source>
        <strain evidence="12">YL45</strain>
    </source>
</reference>
<dbReference type="SUPFAM" id="SSF55120">
    <property type="entry name" value="Pseudouridine synthase"/>
    <property type="match status" value="1"/>
</dbReference>
<sequence>MAFQNKGRRTPFRPKQTAKSAGSSGIKTRSPRPAGFKSSQDGETADLHLPATAFSPSASKGPRVPAQDSAPAVSEKLHKVLADAGLGSRRDMEELITQGRVSVNGEPAFIGQRVLPTDLVRVNGKPVRRAMKHAESVPQVLIYHKPAGEIVSKDDPEGRPTVFDHLPRARNGRWIAVGRLDFNTEGLLLFTTDGELANRLMHPKYEIEREYAVRIQGELSKEDKEKLLTKVMLDDGPAKFTSLEEIGGKGFNRWYQVKLSEGRNREVRRMFEAVGMPVSRLIRTRYGSINLPSNLTRGKFERLSKEVVEAWIKESGLDKEPVSKLIPSRPKAGPAGGTRRTGSSPRAASGAPGRRPPAGNRPAAKAPRSGRKPASGTPRAGR</sequence>
<dbReference type="Gene3D" id="3.30.70.580">
    <property type="entry name" value="Pseudouridine synthase I, catalytic domain, N-terminal subdomain"/>
    <property type="match status" value="1"/>
</dbReference>
<dbReference type="EC" id="5.4.99.-" evidence="8"/>
<evidence type="ECO:0000259" key="10">
    <source>
        <dbReference type="SMART" id="SM00363"/>
    </source>
</evidence>
<dbReference type="Proteomes" id="UP000214610">
    <property type="component" value="Unassembled WGS sequence"/>
</dbReference>
<dbReference type="FunFam" id="3.10.290.10:FF:000003">
    <property type="entry name" value="Pseudouridine synthase"/>
    <property type="match status" value="1"/>
</dbReference>
<name>A0A227KTN9_9BURK</name>
<feature type="compositionally biased region" description="Low complexity" evidence="9">
    <location>
        <begin position="340"/>
        <end position="367"/>
    </location>
</feature>
<dbReference type="GO" id="GO:0003723">
    <property type="term" value="F:RNA binding"/>
    <property type="evidence" value="ECO:0007669"/>
    <property type="project" value="UniProtKB-KW"/>
</dbReference>
<keyword evidence="2" id="KW-0698">rRNA processing</keyword>
<dbReference type="InterPro" id="IPR050343">
    <property type="entry name" value="RsuA_PseudoU_synthase"/>
</dbReference>
<comment type="caution">
    <text evidence="11">The sequence shown here is derived from an EMBL/GenBank/DDBJ whole genome shotgun (WGS) entry which is preliminary data.</text>
</comment>
<evidence type="ECO:0000256" key="6">
    <source>
        <dbReference type="ARBA" id="ARBA00037383"/>
    </source>
</evidence>
<dbReference type="InterPro" id="IPR006145">
    <property type="entry name" value="PsdUridine_synth_RsuA/RluA"/>
</dbReference>
<evidence type="ECO:0000256" key="9">
    <source>
        <dbReference type="SAM" id="MobiDB-lite"/>
    </source>
</evidence>
<dbReference type="EMBL" id="NHMP01000001">
    <property type="protein sequence ID" value="OXE51264.1"/>
    <property type="molecule type" value="Genomic_DNA"/>
</dbReference>
<keyword evidence="4 8" id="KW-0413">Isomerase</keyword>
<dbReference type="NCBIfam" id="NF007976">
    <property type="entry name" value="PRK10700.1"/>
    <property type="match status" value="1"/>
</dbReference>
<dbReference type="InterPro" id="IPR018496">
    <property type="entry name" value="PsdUridine_synth_RsuA/RluB_CS"/>
</dbReference>
<evidence type="ECO:0000256" key="7">
    <source>
        <dbReference type="PROSITE-ProRule" id="PRU00182"/>
    </source>
</evidence>
<evidence type="ECO:0000256" key="8">
    <source>
        <dbReference type="RuleBase" id="RU003887"/>
    </source>
</evidence>
<dbReference type="GO" id="GO:0160139">
    <property type="term" value="F:23S rRNA pseudouridine(2605) synthase activity"/>
    <property type="evidence" value="ECO:0007669"/>
    <property type="project" value="UniProtKB-EC"/>
</dbReference>
<dbReference type="Gene3D" id="3.10.290.10">
    <property type="entry name" value="RNA-binding S4 domain"/>
    <property type="match status" value="1"/>
</dbReference>
<proteinExistence type="inferred from homology"/>
<organism evidence="11 12">
    <name type="scientific">Turicimonas muris</name>
    <dbReference type="NCBI Taxonomy" id="1796652"/>
    <lineage>
        <taxon>Bacteria</taxon>
        <taxon>Pseudomonadati</taxon>
        <taxon>Pseudomonadota</taxon>
        <taxon>Betaproteobacteria</taxon>
        <taxon>Burkholderiales</taxon>
        <taxon>Sutterellaceae</taxon>
        <taxon>Turicimonas</taxon>
    </lineage>
</organism>